<evidence type="ECO:0008006" key="9">
    <source>
        <dbReference type="Google" id="ProtNLM"/>
    </source>
</evidence>
<feature type="transmembrane region" description="Helical" evidence="6">
    <location>
        <begin position="369"/>
        <end position="388"/>
    </location>
</feature>
<keyword evidence="3 6" id="KW-0812">Transmembrane</keyword>
<organism evidence="7 8">
    <name type="scientific">Alkalibacterium indicireducens</name>
    <dbReference type="NCBI Taxonomy" id="398758"/>
    <lineage>
        <taxon>Bacteria</taxon>
        <taxon>Bacillati</taxon>
        <taxon>Bacillota</taxon>
        <taxon>Bacilli</taxon>
        <taxon>Lactobacillales</taxon>
        <taxon>Carnobacteriaceae</taxon>
        <taxon>Alkalibacterium</taxon>
    </lineage>
</organism>
<evidence type="ECO:0000313" key="8">
    <source>
        <dbReference type="Proteomes" id="UP001410648"/>
    </source>
</evidence>
<keyword evidence="4 6" id="KW-1133">Transmembrane helix</keyword>
<feature type="transmembrane region" description="Helical" evidence="6">
    <location>
        <begin position="134"/>
        <end position="156"/>
    </location>
</feature>
<evidence type="ECO:0000256" key="5">
    <source>
        <dbReference type="ARBA" id="ARBA00023136"/>
    </source>
</evidence>
<dbReference type="EMBL" id="BAAADA010000100">
    <property type="protein sequence ID" value="GAA0484009.1"/>
    <property type="molecule type" value="Genomic_DNA"/>
</dbReference>
<feature type="transmembrane region" description="Helical" evidence="6">
    <location>
        <begin position="345"/>
        <end position="363"/>
    </location>
</feature>
<feature type="transmembrane region" description="Helical" evidence="6">
    <location>
        <begin position="12"/>
        <end position="35"/>
    </location>
</feature>
<gene>
    <name evidence="7" type="ORF">GCM10008936_11550</name>
</gene>
<evidence type="ECO:0000256" key="6">
    <source>
        <dbReference type="SAM" id="Phobius"/>
    </source>
</evidence>
<feature type="transmembrane region" description="Helical" evidence="6">
    <location>
        <begin position="205"/>
        <end position="227"/>
    </location>
</feature>
<comment type="subcellular location">
    <subcellularLocation>
        <location evidence="1">Cell membrane</location>
        <topology evidence="1">Multi-pass membrane protein</topology>
    </subcellularLocation>
</comment>
<feature type="transmembrane region" description="Helical" evidence="6">
    <location>
        <begin position="281"/>
        <end position="302"/>
    </location>
</feature>
<dbReference type="PANTHER" id="PTHR30250:SF11">
    <property type="entry name" value="O-ANTIGEN TRANSPORTER-RELATED"/>
    <property type="match status" value="1"/>
</dbReference>
<keyword evidence="5 6" id="KW-0472">Membrane</keyword>
<feature type="transmembrane region" description="Helical" evidence="6">
    <location>
        <begin position="239"/>
        <end position="261"/>
    </location>
</feature>
<evidence type="ECO:0000256" key="3">
    <source>
        <dbReference type="ARBA" id="ARBA00022692"/>
    </source>
</evidence>
<protein>
    <recommendedName>
        <fullName evidence="9">Membrane protein involved in the export of O-antigen and teichoic acid</fullName>
    </recommendedName>
</protein>
<accession>A0ABN1AU96</accession>
<sequence length="450" mass="51917">MFKNILRVTIANIANFGSSFIVGFILPAVLSVAAYGHYKEYTLYLSFVYLFNLGFNDGIYIKYGGVDADKVNREEVHSEHNFIRVFQIIIFLPMIIYGLIMQDYIIAFFACSTLFITIKTYHQNFSQAVGNFKVFANGNIYKSIFYVGFLLFGIFVLRSENYLVYIFMSVLSFLLVLLYYEYVFYKEYGFSSTWNFKNKFSIFKVGFFILIANMSLTFVGNVGSLVVNFGFSIEEFAQYSFQSSILNVILLIVNAVGMVFYNIISKKEDRDMLRLTKRISIFLGVFGGLGFFVFKGIIEFFLTDYIDSLSLLSVTFIAIPYIMVSKILIANLYRSRRSEMKYFKDSLIFAASSFALVGLVYLITQNLLAIAFATTFCYIFWFIYATRVEYSYLKSSNKELLLLASHLIVFYITATSFNILLGFLIYFVYIVLVSLAFNKELKDLIKFAKK</sequence>
<reference evidence="7 8" key="1">
    <citation type="journal article" date="2019" name="Int. J. Syst. Evol. Microbiol.">
        <title>The Global Catalogue of Microorganisms (GCM) 10K type strain sequencing project: providing services to taxonomists for standard genome sequencing and annotation.</title>
        <authorList>
            <consortium name="The Broad Institute Genomics Platform"/>
            <consortium name="The Broad Institute Genome Sequencing Center for Infectious Disease"/>
            <person name="Wu L."/>
            <person name="Ma J."/>
        </authorList>
    </citation>
    <scope>NUCLEOTIDE SEQUENCE [LARGE SCALE GENOMIC DNA]</scope>
    <source>
        <strain evidence="7 8">JCM 14232</strain>
    </source>
</reference>
<dbReference type="InterPro" id="IPR050833">
    <property type="entry name" value="Poly_Biosynth_Transport"/>
</dbReference>
<feature type="transmembrane region" description="Helical" evidence="6">
    <location>
        <begin position="308"/>
        <end position="333"/>
    </location>
</feature>
<proteinExistence type="predicted"/>
<evidence type="ECO:0000256" key="2">
    <source>
        <dbReference type="ARBA" id="ARBA00022475"/>
    </source>
</evidence>
<keyword evidence="2" id="KW-1003">Cell membrane</keyword>
<dbReference type="RefSeq" id="WP_346024595.1">
    <property type="nucleotide sequence ID" value="NZ_BAAADA010000100.1"/>
</dbReference>
<feature type="transmembrane region" description="Helical" evidence="6">
    <location>
        <begin position="41"/>
        <end position="61"/>
    </location>
</feature>
<feature type="transmembrane region" description="Helical" evidence="6">
    <location>
        <begin position="105"/>
        <end position="122"/>
    </location>
</feature>
<name>A0ABN1AU96_9LACT</name>
<dbReference type="PANTHER" id="PTHR30250">
    <property type="entry name" value="PST FAMILY PREDICTED COLANIC ACID TRANSPORTER"/>
    <property type="match status" value="1"/>
</dbReference>
<keyword evidence="8" id="KW-1185">Reference proteome</keyword>
<evidence type="ECO:0000256" key="4">
    <source>
        <dbReference type="ARBA" id="ARBA00022989"/>
    </source>
</evidence>
<comment type="caution">
    <text evidence="7">The sequence shown here is derived from an EMBL/GenBank/DDBJ whole genome shotgun (WGS) entry which is preliminary data.</text>
</comment>
<dbReference type="Proteomes" id="UP001410648">
    <property type="component" value="Unassembled WGS sequence"/>
</dbReference>
<feature type="transmembrane region" description="Helical" evidence="6">
    <location>
        <begin position="82"/>
        <end position="99"/>
    </location>
</feature>
<feature type="transmembrane region" description="Helical" evidence="6">
    <location>
        <begin position="162"/>
        <end position="184"/>
    </location>
</feature>
<evidence type="ECO:0000313" key="7">
    <source>
        <dbReference type="EMBL" id="GAA0484009.1"/>
    </source>
</evidence>
<evidence type="ECO:0000256" key="1">
    <source>
        <dbReference type="ARBA" id="ARBA00004651"/>
    </source>
</evidence>